<dbReference type="Proteomes" id="UP000001401">
    <property type="component" value="Chromosome"/>
</dbReference>
<proteinExistence type="predicted"/>
<gene>
    <name evidence="1" type="ordered locus">Bcell_1932</name>
</gene>
<sequence>MDRKTAKHYIGEQVILNEGKNGQYVGILEDMKTEPNKPWTAFVRIKGVYEYPEISLNELELNKPFLKDNDIFKCSGQKIEPISTTFPSSYDESLKYALKLKWDQFQQINEDSEIVLSLIQQELRKLKGENLLFEESYIYYQIVKKGRQVFIYEEEKHESLSIEECPFEFEIHVEEKWLQAHYISGLTFELNNGKQIDLSHGSTVRLNKTQFDPYQILLNELDSPSLHALEKGLQKFGLGHEHSVYCHNALLVQMLSSLSRQEFKGVNFISYSNAETQYVVQHHFERTIRENDDDITYDRFEFTSDTGERVLTSYATQFSAE</sequence>
<organism evidence="1 2">
    <name type="scientific">Evansella cellulosilytica (strain ATCC 21833 / DSM 2522 / FERM P-1141 / JCM 9156 / N-4)</name>
    <name type="common">Bacillus cellulosilyticus</name>
    <dbReference type="NCBI Taxonomy" id="649639"/>
    <lineage>
        <taxon>Bacteria</taxon>
        <taxon>Bacillati</taxon>
        <taxon>Bacillota</taxon>
        <taxon>Bacilli</taxon>
        <taxon>Bacillales</taxon>
        <taxon>Bacillaceae</taxon>
        <taxon>Evansella</taxon>
    </lineage>
</organism>
<accession>E6U078</accession>
<dbReference type="KEGG" id="bco:Bcell_1932"/>
<dbReference type="STRING" id="649639.Bcell_1932"/>
<dbReference type="Pfam" id="PF10949">
    <property type="entry name" value="DUF2777"/>
    <property type="match status" value="1"/>
</dbReference>
<evidence type="ECO:0000313" key="1">
    <source>
        <dbReference type="EMBL" id="ADU30194.1"/>
    </source>
</evidence>
<protein>
    <recommendedName>
        <fullName evidence="3">DUF2777 family protein</fullName>
    </recommendedName>
</protein>
<dbReference type="eggNOG" id="ENOG502ZURY">
    <property type="taxonomic scope" value="Bacteria"/>
</dbReference>
<dbReference type="AlphaFoldDB" id="E6U078"/>
<dbReference type="InterPro" id="IPR024488">
    <property type="entry name" value="DUF2777"/>
</dbReference>
<reference evidence="1 2" key="1">
    <citation type="submission" date="2010-12" db="EMBL/GenBank/DDBJ databases">
        <title>Complete sequence of Bacillus cellulosilyticus DSM 2522.</title>
        <authorList>
            <consortium name="US DOE Joint Genome Institute"/>
            <person name="Lucas S."/>
            <person name="Copeland A."/>
            <person name="Lapidus A."/>
            <person name="Cheng J.-F."/>
            <person name="Bruce D."/>
            <person name="Goodwin L."/>
            <person name="Pitluck S."/>
            <person name="Chertkov O."/>
            <person name="Detter J.C."/>
            <person name="Han C."/>
            <person name="Tapia R."/>
            <person name="Land M."/>
            <person name="Hauser L."/>
            <person name="Jeffries C."/>
            <person name="Kyrpides N."/>
            <person name="Ivanova N."/>
            <person name="Mikhailova N."/>
            <person name="Brumm P."/>
            <person name="Mead D."/>
            <person name="Woyke T."/>
        </authorList>
    </citation>
    <scope>NUCLEOTIDE SEQUENCE [LARGE SCALE GENOMIC DNA]</scope>
    <source>
        <strain evidence="2">ATCC 21833 / DSM 2522 / FERM P-1141 / JCM 9156 / N-4</strain>
    </source>
</reference>
<evidence type="ECO:0008006" key="3">
    <source>
        <dbReference type="Google" id="ProtNLM"/>
    </source>
</evidence>
<dbReference type="OrthoDB" id="2942325at2"/>
<dbReference type="RefSeq" id="WP_013488530.1">
    <property type="nucleotide sequence ID" value="NC_014829.1"/>
</dbReference>
<evidence type="ECO:0000313" key="2">
    <source>
        <dbReference type="Proteomes" id="UP000001401"/>
    </source>
</evidence>
<dbReference type="HOGENOM" id="CLU_859584_0_0_9"/>
<keyword evidence="2" id="KW-1185">Reference proteome</keyword>
<dbReference type="EMBL" id="CP002394">
    <property type="protein sequence ID" value="ADU30194.1"/>
    <property type="molecule type" value="Genomic_DNA"/>
</dbReference>
<name>E6U078_EVAC2</name>